<organism evidence="3 4">
    <name type="scientific">Nanobsidianus stetteri</name>
    <dbReference type="NCBI Taxonomy" id="1294122"/>
    <lineage>
        <taxon>Archaea</taxon>
        <taxon>Nanobdellota</taxon>
        <taxon>Candidatus Nanoarchaeia</taxon>
        <taxon>Nanoarchaeales</taxon>
        <taxon>Nanopusillaceae</taxon>
        <taxon>Candidatus Nanobsidianus</taxon>
    </lineage>
</organism>
<evidence type="ECO:0000313" key="4">
    <source>
        <dbReference type="Proteomes" id="UP000053279"/>
    </source>
</evidence>
<sequence>MVGIFDLAKLMTGFNLFKKVPQENIEYSKELIENAKKNLSDSYDLYNKKNYNLAIYYLEQSLYSSVKSLVLLFQMVKLKDVKDKNYNSFEDFVNKNKIFDKLKKIVNQNSTMYEVLLSEENKKKFKEDYEKYKKEVDEFLKKLKDKNERKNIVRYNENDLNNLFSINELINKYQMSEEVIESLINFAMNLFSRMGGKANNVLNTGMARSLIKRELEKNKDTLNIFGNILILTGILMLHERSTKEYDKDLDFSPDNYNQDLGVVKLYNKMYDMVNGLIKFNENFVNVLENKDNLKLF</sequence>
<reference evidence="3 4" key="1">
    <citation type="submission" date="2013-02" db="EMBL/GenBank/DDBJ databases">
        <title>Insights into archaeal evolution and symbiosis from the genomes of a Nanoarchaeon and its crenarchaeal host from Yellowstone National Park.</title>
        <authorList>
            <person name="Podar M."/>
            <person name="Makarova K.S."/>
            <person name="Graham D.E."/>
            <person name="Wolf Y.I."/>
            <person name="Koonin E.V."/>
            <person name="Reysenbach A.-L."/>
        </authorList>
    </citation>
    <scope>NUCLEOTIDE SEQUENCE [LARGE SCALE GENOMIC DNA]</scope>
</reference>
<comment type="caution">
    <text evidence="3">The sequence shown here is derived from an EMBL/GenBank/DDBJ whole genome shotgun (WGS) entry which is preliminary data.</text>
</comment>
<evidence type="ECO:0000259" key="2">
    <source>
        <dbReference type="Pfam" id="PF05168"/>
    </source>
</evidence>
<dbReference type="Pfam" id="PF05168">
    <property type="entry name" value="HEPN"/>
    <property type="match status" value="1"/>
</dbReference>
<name>R1G8V3_NANST</name>
<accession>R1G8V3</accession>
<protein>
    <submittedName>
        <fullName evidence="3">HEPN domain containing protein</fullName>
    </submittedName>
</protein>
<evidence type="ECO:0000256" key="1">
    <source>
        <dbReference type="SAM" id="Coils"/>
    </source>
</evidence>
<feature type="coiled-coil region" evidence="1">
    <location>
        <begin position="115"/>
        <end position="149"/>
    </location>
</feature>
<evidence type="ECO:0000313" key="3">
    <source>
        <dbReference type="EMBL" id="EOD42274.1"/>
    </source>
</evidence>
<keyword evidence="4" id="KW-1185">Reference proteome</keyword>
<dbReference type="InterPro" id="IPR007842">
    <property type="entry name" value="HEPN_dom"/>
</dbReference>
<gene>
    <name evidence="3" type="ORF">Nst1_534</name>
</gene>
<proteinExistence type="predicted"/>
<dbReference type="EMBL" id="APJZ01000005">
    <property type="protein sequence ID" value="EOD42274.1"/>
    <property type="molecule type" value="Genomic_DNA"/>
</dbReference>
<feature type="domain" description="HEPN" evidence="2">
    <location>
        <begin position="29"/>
        <end position="144"/>
    </location>
</feature>
<dbReference type="AlphaFoldDB" id="R1G8V3"/>
<dbReference type="Proteomes" id="UP000053279">
    <property type="component" value="Unassembled WGS sequence"/>
</dbReference>
<keyword evidence="1" id="KW-0175">Coiled coil</keyword>